<sequence>MVKRNGITMVRIYDTDPTVLRAFANTGVKVMVELNNEEHAVKVTMLIVFHALNTSFPPSAGMFRDSMALLAPSHDDSIACVGLCDPSPSWCLANEAVRAVRLQMGLDYACGHGVDRTDIQPGAWCFDPNTKVAHATFAFNDN</sequence>
<dbReference type="SMART" id="SM00768">
    <property type="entry name" value="X8"/>
    <property type="match status" value="1"/>
</dbReference>
<dbReference type="EnsemblPlants" id="EMT12042">
    <property type="protein sequence ID" value="EMT12042"/>
    <property type="gene ID" value="F775_01314"/>
</dbReference>
<dbReference type="Gene3D" id="3.20.20.80">
    <property type="entry name" value="Glycosidases"/>
    <property type="match status" value="1"/>
</dbReference>
<name>M8B5L8_AEGTA</name>
<dbReference type="InterPro" id="IPR017853">
    <property type="entry name" value="GH"/>
</dbReference>
<dbReference type="InterPro" id="IPR012946">
    <property type="entry name" value="X8"/>
</dbReference>
<dbReference type="PANTHER" id="PTHR31044">
    <property type="entry name" value="BETA-1,3 GLUCANASE"/>
    <property type="match status" value="1"/>
</dbReference>
<protein>
    <submittedName>
        <fullName evidence="1">Glucan endo-1,3-beta-glucosidase 7</fullName>
    </submittedName>
</protein>
<dbReference type="PANTHER" id="PTHR31044:SF52">
    <property type="entry name" value="OS01G0631500 PROTEIN"/>
    <property type="match status" value="1"/>
</dbReference>
<dbReference type="Pfam" id="PF07983">
    <property type="entry name" value="X8"/>
    <property type="match status" value="1"/>
</dbReference>
<dbReference type="GO" id="GO:0009506">
    <property type="term" value="C:plasmodesma"/>
    <property type="evidence" value="ECO:0007669"/>
    <property type="project" value="UniProtKB-ARBA"/>
</dbReference>
<dbReference type="ExpressionAtlas" id="M8B5L8">
    <property type="expression patterns" value="baseline"/>
</dbReference>
<organism evidence="1">
    <name type="scientific">Aegilops tauschii</name>
    <name type="common">Tausch's goatgrass</name>
    <name type="synonym">Aegilops squarrosa</name>
    <dbReference type="NCBI Taxonomy" id="37682"/>
    <lineage>
        <taxon>Eukaryota</taxon>
        <taxon>Viridiplantae</taxon>
        <taxon>Streptophyta</taxon>
        <taxon>Embryophyta</taxon>
        <taxon>Tracheophyta</taxon>
        <taxon>Spermatophyta</taxon>
        <taxon>Magnoliopsida</taxon>
        <taxon>Liliopsida</taxon>
        <taxon>Poales</taxon>
        <taxon>Poaceae</taxon>
        <taxon>BOP clade</taxon>
        <taxon>Pooideae</taxon>
        <taxon>Triticodae</taxon>
        <taxon>Triticeae</taxon>
        <taxon>Triticinae</taxon>
        <taxon>Aegilops</taxon>
    </lineage>
</organism>
<dbReference type="AlphaFoldDB" id="M8B5L8"/>
<dbReference type="InterPro" id="IPR044788">
    <property type="entry name" value="X8_dom_prot"/>
</dbReference>
<reference evidence="1" key="1">
    <citation type="submission" date="2015-06" db="UniProtKB">
        <authorList>
            <consortium name="EnsemblPlants"/>
        </authorList>
    </citation>
    <scope>IDENTIFICATION</scope>
</reference>
<evidence type="ECO:0000313" key="1">
    <source>
        <dbReference type="EnsemblPlants" id="EMT12042"/>
    </source>
</evidence>
<accession>M8B5L8</accession>
<proteinExistence type="predicted"/>
<dbReference type="SUPFAM" id="SSF51445">
    <property type="entry name" value="(Trans)glycosidases"/>
    <property type="match status" value="1"/>
</dbReference>